<dbReference type="EMBL" id="CAMXCT020004501">
    <property type="protein sequence ID" value="CAL1162709.1"/>
    <property type="molecule type" value="Genomic_DNA"/>
</dbReference>
<feature type="non-terminal residue" evidence="2">
    <location>
        <position position="433"/>
    </location>
</feature>
<feature type="region of interest" description="Disordered" evidence="1">
    <location>
        <begin position="373"/>
        <end position="401"/>
    </location>
</feature>
<comment type="caution">
    <text evidence="2">The sequence shown here is derived from an EMBL/GenBank/DDBJ whole genome shotgun (WGS) entry which is preliminary data.</text>
</comment>
<dbReference type="EMBL" id="CAMXCT010004501">
    <property type="protein sequence ID" value="CAI4009334.1"/>
    <property type="molecule type" value="Genomic_DNA"/>
</dbReference>
<dbReference type="OrthoDB" id="10557054at2759"/>
<dbReference type="Proteomes" id="UP001152797">
    <property type="component" value="Unassembled WGS sequence"/>
</dbReference>
<protein>
    <submittedName>
        <fullName evidence="3">TPR and ankyrin repeat-containing protein 1</fullName>
    </submittedName>
</protein>
<dbReference type="EMBL" id="CAMXCT030004501">
    <property type="protein sequence ID" value="CAL4796646.1"/>
    <property type="molecule type" value="Genomic_DNA"/>
</dbReference>
<organism evidence="2">
    <name type="scientific">Cladocopium goreaui</name>
    <dbReference type="NCBI Taxonomy" id="2562237"/>
    <lineage>
        <taxon>Eukaryota</taxon>
        <taxon>Sar</taxon>
        <taxon>Alveolata</taxon>
        <taxon>Dinophyceae</taxon>
        <taxon>Suessiales</taxon>
        <taxon>Symbiodiniaceae</taxon>
        <taxon>Cladocopium</taxon>
    </lineage>
</organism>
<evidence type="ECO:0000313" key="3">
    <source>
        <dbReference type="EMBL" id="CAL4796646.1"/>
    </source>
</evidence>
<reference evidence="3 4" key="2">
    <citation type="submission" date="2024-05" db="EMBL/GenBank/DDBJ databases">
        <authorList>
            <person name="Chen Y."/>
            <person name="Shah S."/>
            <person name="Dougan E. K."/>
            <person name="Thang M."/>
            <person name="Chan C."/>
        </authorList>
    </citation>
    <scope>NUCLEOTIDE SEQUENCE [LARGE SCALE GENOMIC DNA]</scope>
</reference>
<accession>A0A9P1DI18</accession>
<evidence type="ECO:0000256" key="1">
    <source>
        <dbReference type="SAM" id="MobiDB-lite"/>
    </source>
</evidence>
<evidence type="ECO:0000313" key="2">
    <source>
        <dbReference type="EMBL" id="CAI4009334.1"/>
    </source>
</evidence>
<name>A0A9P1DI18_9DINO</name>
<sequence length="433" mass="48820">MQNATQMSVERCFFHASVNPRFMSEAWPMLRLQPGDLLSSEATSYKTGRKKMPGMVVDTPSLRPAGHLSDFRMVASMLALRLTHNGGEFQGHGGTWLGELFELGHVYRDRMSNYVMLCLGFHSYVAFMFRVAELDHGFFKVCEKGCPLEDAISRFQPVCLTDIERKEQELEGIWTAIPCSICLPSDIPGDLHESGLLLKRTGEEMGLVTYRLLHGAAMSLNMISRLCFILRLPVELACNEKSVGPKMAVVRHFCTHLTEDAMKALVESMTKKSDSDDTSKRLQKDARVPDCLHAVLKVLSAEEDFTRFEDLKSKMDDEKRLDLIIRREGYHHSKASKFTPKLITDLRPPGLGIYLNMQPTLNQFAGYYEKPTAATSSKDSKGSKVKKQRVTRGGNMHTTARKWGGKWSQGDALALVVSQLWAWHKNMAMFPGY</sequence>
<gene>
    <name evidence="2" type="ORF">C1SCF055_LOCUS34702</name>
</gene>
<feature type="non-terminal residue" evidence="2">
    <location>
        <position position="1"/>
    </location>
</feature>
<evidence type="ECO:0000313" key="4">
    <source>
        <dbReference type="Proteomes" id="UP001152797"/>
    </source>
</evidence>
<proteinExistence type="predicted"/>
<keyword evidence="4" id="KW-1185">Reference proteome</keyword>
<reference evidence="2" key="1">
    <citation type="submission" date="2022-10" db="EMBL/GenBank/DDBJ databases">
        <authorList>
            <person name="Chen Y."/>
            <person name="Dougan E. K."/>
            <person name="Chan C."/>
            <person name="Rhodes N."/>
            <person name="Thang M."/>
        </authorList>
    </citation>
    <scope>NUCLEOTIDE SEQUENCE</scope>
</reference>
<dbReference type="AlphaFoldDB" id="A0A9P1DI18"/>